<accession>A0A1H9K6X9</accession>
<protein>
    <recommendedName>
        <fullName evidence="4">Cxxc_20_cxxc protein</fullName>
    </recommendedName>
</protein>
<proteinExistence type="predicted"/>
<feature type="transmembrane region" description="Helical" evidence="1">
    <location>
        <begin position="52"/>
        <end position="75"/>
    </location>
</feature>
<evidence type="ECO:0000256" key="1">
    <source>
        <dbReference type="SAM" id="Phobius"/>
    </source>
</evidence>
<keyword evidence="3" id="KW-1185">Reference proteome</keyword>
<sequence length="102" mass="11777">MKLPKCNVCKHQFWRGKINTSLWFSNRAIQCSVCGTKLEIASRSRHFVIRPLYIVVGVLLIFLLGILSSLFLPFLVNYNLHYTTGCLVEEVIELNRRKISAH</sequence>
<dbReference type="EMBL" id="FOEH01000008">
    <property type="protein sequence ID" value="SEQ94798.1"/>
    <property type="molecule type" value="Genomic_DNA"/>
</dbReference>
<gene>
    <name evidence="2" type="ORF">SAMN05216232_3765</name>
</gene>
<keyword evidence="1" id="KW-1133">Transmembrane helix</keyword>
<evidence type="ECO:0008006" key="4">
    <source>
        <dbReference type="Google" id="ProtNLM"/>
    </source>
</evidence>
<comment type="caution">
    <text evidence="2">The sequence shown here is derived from an EMBL/GenBank/DDBJ whole genome shotgun (WGS) entry which is preliminary data.</text>
</comment>
<keyword evidence="1" id="KW-0812">Transmembrane</keyword>
<evidence type="ECO:0000313" key="2">
    <source>
        <dbReference type="EMBL" id="SEQ94798.1"/>
    </source>
</evidence>
<reference evidence="2 3" key="1">
    <citation type="submission" date="2016-10" db="EMBL/GenBank/DDBJ databases">
        <authorList>
            <person name="Varghese N."/>
            <person name="Submissions S."/>
        </authorList>
    </citation>
    <scope>NUCLEOTIDE SEQUENCE [LARGE SCALE GENOMIC DNA]</scope>
    <source>
        <strain evidence="2 3">CGMCC 1.7734</strain>
    </source>
</reference>
<keyword evidence="1" id="KW-0472">Membrane</keyword>
<organism evidence="2 3">
    <name type="scientific">Virgibacillus subterraneus</name>
    <dbReference type="NCBI Taxonomy" id="621109"/>
    <lineage>
        <taxon>Bacteria</taxon>
        <taxon>Bacillati</taxon>
        <taxon>Bacillota</taxon>
        <taxon>Bacilli</taxon>
        <taxon>Bacillales</taxon>
        <taxon>Bacillaceae</taxon>
        <taxon>Virgibacillus</taxon>
    </lineage>
</organism>
<evidence type="ECO:0000313" key="3">
    <source>
        <dbReference type="Proteomes" id="UP000198733"/>
    </source>
</evidence>
<name>A0A1H9K6X9_9BACI</name>
<dbReference type="Proteomes" id="UP000198733">
    <property type="component" value="Unassembled WGS sequence"/>
</dbReference>